<proteinExistence type="predicted"/>
<comment type="caution">
    <text evidence="2">The sequence shown here is derived from an EMBL/GenBank/DDBJ whole genome shotgun (WGS) entry which is preliminary data.</text>
</comment>
<accession>A0A4U3L4L2</accession>
<dbReference type="Proteomes" id="UP000305848">
    <property type="component" value="Unassembled WGS sequence"/>
</dbReference>
<dbReference type="Pfam" id="PF04488">
    <property type="entry name" value="Gly_transf_sug"/>
    <property type="match status" value="1"/>
</dbReference>
<gene>
    <name evidence="2" type="ORF">FC093_07290</name>
</gene>
<dbReference type="InterPro" id="IPR051706">
    <property type="entry name" value="Glycosyltransferase_domain"/>
</dbReference>
<sequence length="235" mass="28139">MISKIPNIIHQSWKDEHIPFDVYKKSWIDSWQICHPDWEKMFWTDAQNTDLVKEYYPDFYDFYASLSPNIKKADFCRFLYMHKYGGIYVDLDFICLKNFSPLLKEYELVLGSTSLDNDYYKIPNAFMASRPGLDFWLKAATDAKNAPPAEQTVEKHAGPFRLQWAFYKYQPEHSIVYEHDLIYPFDWIHFTGWNNGKYFKEDRQQLAQTLQNKSIEEIAAVFPKAYCLTFWTHNW</sequence>
<name>A0A4U3L4L2_9BACT</name>
<evidence type="ECO:0000313" key="3">
    <source>
        <dbReference type="Proteomes" id="UP000305848"/>
    </source>
</evidence>
<evidence type="ECO:0008006" key="4">
    <source>
        <dbReference type="Google" id="ProtNLM"/>
    </source>
</evidence>
<dbReference type="Gene3D" id="3.90.550.20">
    <property type="match status" value="1"/>
</dbReference>
<keyword evidence="3" id="KW-1185">Reference proteome</keyword>
<dbReference type="EMBL" id="SZQL01000004">
    <property type="protein sequence ID" value="TKK69872.1"/>
    <property type="molecule type" value="Genomic_DNA"/>
</dbReference>
<dbReference type="InterPro" id="IPR007577">
    <property type="entry name" value="GlycoTrfase_DXD_sugar-bd_CS"/>
</dbReference>
<dbReference type="GO" id="GO:0051999">
    <property type="term" value="P:mannosyl-inositol phosphorylceramide biosynthetic process"/>
    <property type="evidence" value="ECO:0007669"/>
    <property type="project" value="TreeGrafter"/>
</dbReference>
<dbReference type="GO" id="GO:0016020">
    <property type="term" value="C:membrane"/>
    <property type="evidence" value="ECO:0007669"/>
    <property type="project" value="GOC"/>
</dbReference>
<evidence type="ECO:0000256" key="1">
    <source>
        <dbReference type="ARBA" id="ARBA00022679"/>
    </source>
</evidence>
<dbReference type="InterPro" id="IPR029044">
    <property type="entry name" value="Nucleotide-diphossugar_trans"/>
</dbReference>
<reference evidence="2 3" key="1">
    <citation type="submission" date="2019-05" db="EMBL/GenBank/DDBJ databases">
        <title>Panacibacter sp. strain 17mud1-8 Genome sequencing and assembly.</title>
        <authorList>
            <person name="Chhetri G."/>
        </authorList>
    </citation>
    <scope>NUCLEOTIDE SEQUENCE [LARGE SCALE GENOMIC DNA]</scope>
    <source>
        <strain evidence="2 3">17mud1-8</strain>
    </source>
</reference>
<dbReference type="AlphaFoldDB" id="A0A4U3L4L2"/>
<organism evidence="2 3">
    <name type="scientific">Ilyomonas limi</name>
    <dbReference type="NCBI Taxonomy" id="2575867"/>
    <lineage>
        <taxon>Bacteria</taxon>
        <taxon>Pseudomonadati</taxon>
        <taxon>Bacteroidota</taxon>
        <taxon>Chitinophagia</taxon>
        <taxon>Chitinophagales</taxon>
        <taxon>Chitinophagaceae</taxon>
        <taxon>Ilyomonas</taxon>
    </lineage>
</organism>
<dbReference type="OrthoDB" id="9802987at2"/>
<dbReference type="PANTHER" id="PTHR32385:SF23">
    <property type="entry name" value="NUCLEOTIDE-DIPHOSPHO-SUGAR TRANSFERASE"/>
    <property type="match status" value="1"/>
</dbReference>
<evidence type="ECO:0000313" key="2">
    <source>
        <dbReference type="EMBL" id="TKK69872.1"/>
    </source>
</evidence>
<dbReference type="GO" id="GO:0000030">
    <property type="term" value="F:mannosyltransferase activity"/>
    <property type="evidence" value="ECO:0007669"/>
    <property type="project" value="TreeGrafter"/>
</dbReference>
<dbReference type="PANTHER" id="PTHR32385">
    <property type="entry name" value="MANNOSYL PHOSPHORYLINOSITOL CERAMIDE SYNTHASE"/>
    <property type="match status" value="1"/>
</dbReference>
<dbReference type="RefSeq" id="WP_137261094.1">
    <property type="nucleotide sequence ID" value="NZ_SZQL01000004.1"/>
</dbReference>
<protein>
    <recommendedName>
        <fullName evidence="4">Glycosyl transferase</fullName>
    </recommendedName>
</protein>
<keyword evidence="1" id="KW-0808">Transferase</keyword>
<dbReference type="SUPFAM" id="SSF53448">
    <property type="entry name" value="Nucleotide-diphospho-sugar transferases"/>
    <property type="match status" value="1"/>
</dbReference>